<gene>
    <name evidence="2" type="ORF">BCR42DRAFT_403368</name>
</gene>
<evidence type="ECO:0000313" key="2">
    <source>
        <dbReference type="EMBL" id="ORZ24648.1"/>
    </source>
</evidence>
<dbReference type="Pfam" id="PF22586">
    <property type="entry name" value="ANCHR-like_BBOX"/>
    <property type="match status" value="1"/>
</dbReference>
<dbReference type="GO" id="GO:0009838">
    <property type="term" value="P:abscission"/>
    <property type="evidence" value="ECO:0007669"/>
    <property type="project" value="TreeGrafter"/>
</dbReference>
<dbReference type="OrthoDB" id="5407799at2759"/>
<organism evidence="2 3">
    <name type="scientific">Absidia repens</name>
    <dbReference type="NCBI Taxonomy" id="90262"/>
    <lineage>
        <taxon>Eukaryota</taxon>
        <taxon>Fungi</taxon>
        <taxon>Fungi incertae sedis</taxon>
        <taxon>Mucoromycota</taxon>
        <taxon>Mucoromycotina</taxon>
        <taxon>Mucoromycetes</taxon>
        <taxon>Mucorales</taxon>
        <taxon>Cunninghamellaceae</taxon>
        <taxon>Absidia</taxon>
    </lineage>
</organism>
<accession>A0A1X2IZC6</accession>
<feature type="region of interest" description="Disordered" evidence="1">
    <location>
        <begin position="198"/>
        <end position="232"/>
    </location>
</feature>
<comment type="caution">
    <text evidence="2">The sequence shown here is derived from an EMBL/GenBank/DDBJ whole genome shotgun (WGS) entry which is preliminary data.</text>
</comment>
<reference evidence="2 3" key="1">
    <citation type="submission" date="2016-07" db="EMBL/GenBank/DDBJ databases">
        <title>Pervasive Adenine N6-methylation of Active Genes in Fungi.</title>
        <authorList>
            <consortium name="DOE Joint Genome Institute"/>
            <person name="Mondo S.J."/>
            <person name="Dannebaum R.O."/>
            <person name="Kuo R.C."/>
            <person name="Labutti K."/>
            <person name="Haridas S."/>
            <person name="Kuo A."/>
            <person name="Salamov A."/>
            <person name="Ahrendt S.R."/>
            <person name="Lipzen A."/>
            <person name="Sullivan W."/>
            <person name="Andreopoulos W.B."/>
            <person name="Clum A."/>
            <person name="Lindquist E."/>
            <person name="Daum C."/>
            <person name="Ramamoorthy G.K."/>
            <person name="Gryganskyi A."/>
            <person name="Culley D."/>
            <person name="Magnuson J.K."/>
            <person name="James T.Y."/>
            <person name="O'Malley M.A."/>
            <person name="Stajich J.E."/>
            <person name="Spatafora J.W."/>
            <person name="Visel A."/>
            <person name="Grigoriev I.V."/>
        </authorList>
    </citation>
    <scope>NUCLEOTIDE SEQUENCE [LARGE SCALE GENOMIC DNA]</scope>
    <source>
        <strain evidence="2 3">NRRL 1336</strain>
    </source>
</reference>
<evidence type="ECO:0000256" key="1">
    <source>
        <dbReference type="SAM" id="MobiDB-lite"/>
    </source>
</evidence>
<sequence>MSSDKNNISGNNDNDEDFTNRVNRLLDKGKELPSDDELAQRFKKVFHSQPIASEVQKLDYSIPNNAHDEEVEQYLLEAQLLQTDNSEEDDNDDDDYLADILNSHALDVSMEGTSTSPGKQRQQQQQQRQHDKTLKAWQSTFLGAGTGDEDIVIDNRGHELIQQLKDQVAVESKYAAFEQQRDDALERRYLALKKDSGDIINGRSSPSSQVGNQTSTFSDSSTSHPRGTVPKPLEFADLHDEMDDWCCVCNEDAVLECEDCDGDRFCRQCFYDGHQSDMADYGFSKHRAKKYTK</sequence>
<keyword evidence="3" id="KW-1185">Reference proteome</keyword>
<dbReference type="CDD" id="cd19817">
    <property type="entry name" value="Bbox1_ANCHR-like"/>
    <property type="match status" value="1"/>
</dbReference>
<dbReference type="InterPro" id="IPR044553">
    <property type="entry name" value="Bbox1_ANCHR"/>
</dbReference>
<dbReference type="GO" id="GO:0032266">
    <property type="term" value="F:phosphatidylinositol-3-phosphate binding"/>
    <property type="evidence" value="ECO:0007669"/>
    <property type="project" value="TreeGrafter"/>
</dbReference>
<dbReference type="PANTHER" id="PTHR46603">
    <property type="entry name" value="ABSCISSION/NOCUT CHECKPOINT REGULATOR"/>
    <property type="match status" value="1"/>
</dbReference>
<dbReference type="PANTHER" id="PTHR46603:SF1">
    <property type="entry name" value="ABSCISSION_NOCUT CHECKPOINT REGULATOR"/>
    <property type="match status" value="1"/>
</dbReference>
<dbReference type="AlphaFoldDB" id="A0A1X2IZC6"/>
<proteinExistence type="predicted"/>
<dbReference type="EMBL" id="MCGE01000002">
    <property type="protein sequence ID" value="ORZ24648.1"/>
    <property type="molecule type" value="Genomic_DNA"/>
</dbReference>
<dbReference type="GO" id="GO:0030496">
    <property type="term" value="C:midbody"/>
    <property type="evidence" value="ECO:0007669"/>
    <property type="project" value="TreeGrafter"/>
</dbReference>
<feature type="region of interest" description="Disordered" evidence="1">
    <location>
        <begin position="109"/>
        <end position="133"/>
    </location>
</feature>
<protein>
    <submittedName>
        <fullName evidence="2">Uncharacterized protein</fullName>
    </submittedName>
</protein>
<evidence type="ECO:0000313" key="3">
    <source>
        <dbReference type="Proteomes" id="UP000193560"/>
    </source>
</evidence>
<dbReference type="GO" id="GO:0032154">
    <property type="term" value="C:cleavage furrow"/>
    <property type="evidence" value="ECO:0007669"/>
    <property type="project" value="TreeGrafter"/>
</dbReference>
<dbReference type="Proteomes" id="UP000193560">
    <property type="component" value="Unassembled WGS sequence"/>
</dbReference>
<name>A0A1X2IZC6_9FUNG</name>
<dbReference type="SUPFAM" id="SSF57845">
    <property type="entry name" value="B-box zinc-binding domain"/>
    <property type="match status" value="1"/>
</dbReference>
<dbReference type="GO" id="GO:0044878">
    <property type="term" value="P:mitotic cytokinesis checkpoint signaling"/>
    <property type="evidence" value="ECO:0007669"/>
    <property type="project" value="TreeGrafter"/>
</dbReference>
<dbReference type="STRING" id="90262.A0A1X2IZC6"/>
<feature type="compositionally biased region" description="Polar residues" evidence="1">
    <location>
        <begin position="202"/>
        <end position="225"/>
    </location>
</feature>